<reference evidence="3 4" key="1">
    <citation type="submission" date="2016-11" db="EMBL/GenBank/DDBJ databases">
        <title>Mixed transmission modes and dynamic genome evolution in an obligate animal-bacterial symbiosis.</title>
        <authorList>
            <person name="Russell S.L."/>
            <person name="Corbett-Detig R.B."/>
            <person name="Cavanaugh C.M."/>
        </authorList>
    </citation>
    <scope>NUCLEOTIDE SEQUENCE [LARGE SCALE GENOMIC DNA]</scope>
    <source>
        <strain evidence="3">Se-Cadez</strain>
    </source>
</reference>
<evidence type="ECO:0000313" key="4">
    <source>
        <dbReference type="Proteomes" id="UP000190896"/>
    </source>
</evidence>
<evidence type="ECO:0000256" key="1">
    <source>
        <dbReference type="SAM" id="SignalP"/>
    </source>
</evidence>
<proteinExistence type="predicted"/>
<protein>
    <submittedName>
        <fullName evidence="3">Peptidoglycan-binding protein LysM</fullName>
    </submittedName>
</protein>
<name>A0A1T2KXE3_9GAMM</name>
<dbReference type="EMBL" id="MPRJ01000008">
    <property type="protein sequence ID" value="OOZ37529.1"/>
    <property type="molecule type" value="Genomic_DNA"/>
</dbReference>
<dbReference type="AlphaFoldDB" id="A0A1T2KXE3"/>
<evidence type="ECO:0000259" key="2">
    <source>
        <dbReference type="PROSITE" id="PS51782"/>
    </source>
</evidence>
<dbReference type="PANTHER" id="PTHR34700">
    <property type="entry name" value="POTASSIUM BINDING PROTEIN KBP"/>
    <property type="match status" value="1"/>
</dbReference>
<dbReference type="InterPro" id="IPR018392">
    <property type="entry name" value="LysM"/>
</dbReference>
<sequence length="345" mass="38027">MLTSSKKLACFILGLLLSTGALAADPVAVNPAHPDRHVVVRGDALWDIAEKFLRDPWQWPNVWHVNPQIENPHLIYPGDIITLTYVDGQPRLSLQRGSLVKLSPQVRSTPLSEAISVIPLDAIHPFLTRPFVVDKDEMDTAPYVVYFADEHLMGGKGLRGYVRAIENTDNNRYDIVRPGDAYRDADTDEVLGYEALFIGNADLQKTGDPATVAFSNSELEILKGDRLIPISREVQLENFYPKAPGSDVSGSIISVLNGITQIGQYNVVVLDRGANDGLAAGHVLTIMHRGRTVRDVVTPESADTVTLPDEPAGNMMVFRTFPRVSFALVMKATRAIHVKDRFINP</sequence>
<keyword evidence="1" id="KW-0732">Signal</keyword>
<dbReference type="SUPFAM" id="SSF54106">
    <property type="entry name" value="LysM domain"/>
    <property type="match status" value="1"/>
</dbReference>
<feature type="chain" id="PRO_5012662093" evidence="1">
    <location>
        <begin position="24"/>
        <end position="345"/>
    </location>
</feature>
<evidence type="ECO:0000313" key="3">
    <source>
        <dbReference type="EMBL" id="OOZ37529.1"/>
    </source>
</evidence>
<dbReference type="RefSeq" id="WP_078485861.1">
    <property type="nucleotide sequence ID" value="NZ_MPRJ01000008.1"/>
</dbReference>
<accession>A0A1T2KXE3</accession>
<dbReference type="CDD" id="cd00118">
    <property type="entry name" value="LysM"/>
    <property type="match status" value="1"/>
</dbReference>
<dbReference type="OrthoDB" id="9765158at2"/>
<dbReference type="InterPro" id="IPR052196">
    <property type="entry name" value="Bact_Kbp"/>
</dbReference>
<dbReference type="InterPro" id="IPR036779">
    <property type="entry name" value="LysM_dom_sf"/>
</dbReference>
<dbReference type="Pfam" id="PF01476">
    <property type="entry name" value="LysM"/>
    <property type="match status" value="1"/>
</dbReference>
<dbReference type="PROSITE" id="PS51782">
    <property type="entry name" value="LYSM"/>
    <property type="match status" value="1"/>
</dbReference>
<feature type="signal peptide" evidence="1">
    <location>
        <begin position="1"/>
        <end position="23"/>
    </location>
</feature>
<gene>
    <name evidence="3" type="ORF">BOW51_02025</name>
</gene>
<comment type="caution">
    <text evidence="3">The sequence shown here is derived from an EMBL/GenBank/DDBJ whole genome shotgun (WGS) entry which is preliminary data.</text>
</comment>
<dbReference type="Proteomes" id="UP000190896">
    <property type="component" value="Unassembled WGS sequence"/>
</dbReference>
<dbReference type="Gene3D" id="3.10.350.10">
    <property type="entry name" value="LysM domain"/>
    <property type="match status" value="1"/>
</dbReference>
<feature type="domain" description="LysM" evidence="2">
    <location>
        <begin position="35"/>
        <end position="83"/>
    </location>
</feature>
<keyword evidence="4" id="KW-1185">Reference proteome</keyword>
<dbReference type="PANTHER" id="PTHR34700:SF4">
    <property type="entry name" value="PHAGE-LIKE ELEMENT PBSX PROTEIN XKDP"/>
    <property type="match status" value="1"/>
</dbReference>
<organism evidence="3 4">
    <name type="scientific">Solemya velesiana gill symbiont</name>
    <dbReference type="NCBI Taxonomy" id="1918948"/>
    <lineage>
        <taxon>Bacteria</taxon>
        <taxon>Pseudomonadati</taxon>
        <taxon>Pseudomonadota</taxon>
        <taxon>Gammaproteobacteria</taxon>
        <taxon>sulfur-oxidizing symbionts</taxon>
    </lineage>
</organism>